<feature type="region of interest" description="Disordered" evidence="1">
    <location>
        <begin position="24"/>
        <end position="57"/>
    </location>
</feature>
<name>A0A9Q3IL76_9BASI</name>
<evidence type="ECO:0000313" key="3">
    <source>
        <dbReference type="Proteomes" id="UP000765509"/>
    </source>
</evidence>
<proteinExistence type="predicted"/>
<evidence type="ECO:0000256" key="1">
    <source>
        <dbReference type="SAM" id="MobiDB-lite"/>
    </source>
</evidence>
<dbReference type="AlphaFoldDB" id="A0A9Q3IL76"/>
<accession>A0A9Q3IL76</accession>
<dbReference type="Proteomes" id="UP000765509">
    <property type="component" value="Unassembled WGS sequence"/>
</dbReference>
<comment type="caution">
    <text evidence="2">The sequence shown here is derived from an EMBL/GenBank/DDBJ whole genome shotgun (WGS) entry which is preliminary data.</text>
</comment>
<protein>
    <submittedName>
        <fullName evidence="2">Uncharacterized protein</fullName>
    </submittedName>
</protein>
<reference evidence="2" key="1">
    <citation type="submission" date="2021-03" db="EMBL/GenBank/DDBJ databases">
        <title>Draft genome sequence of rust myrtle Austropuccinia psidii MF-1, a brazilian biotype.</title>
        <authorList>
            <person name="Quecine M.C."/>
            <person name="Pachon D.M.R."/>
            <person name="Bonatelli M.L."/>
            <person name="Correr F.H."/>
            <person name="Franceschini L.M."/>
            <person name="Leite T.F."/>
            <person name="Margarido G.R.A."/>
            <person name="Almeida C.A."/>
            <person name="Ferrarezi J.A."/>
            <person name="Labate C.A."/>
        </authorList>
    </citation>
    <scope>NUCLEOTIDE SEQUENCE</scope>
    <source>
        <strain evidence="2">MF-1</strain>
    </source>
</reference>
<dbReference type="EMBL" id="AVOT02047866">
    <property type="protein sequence ID" value="MBW0543130.1"/>
    <property type="molecule type" value="Genomic_DNA"/>
</dbReference>
<gene>
    <name evidence="2" type="ORF">O181_082845</name>
</gene>
<sequence length="111" mass="12548">MAFLGHLGPLQLLRSTVRRTIRPLLAKSNEAKRGQPPSPQGQVGPKPQLDPPEPKLVTNLLDPKLAQRPSGHQFCHKSRKTHFWPWITMDQYLTHGLWQPPEATRSAQAFS</sequence>
<evidence type="ECO:0000313" key="2">
    <source>
        <dbReference type="EMBL" id="MBW0543130.1"/>
    </source>
</evidence>
<organism evidence="2 3">
    <name type="scientific">Austropuccinia psidii MF-1</name>
    <dbReference type="NCBI Taxonomy" id="1389203"/>
    <lineage>
        <taxon>Eukaryota</taxon>
        <taxon>Fungi</taxon>
        <taxon>Dikarya</taxon>
        <taxon>Basidiomycota</taxon>
        <taxon>Pucciniomycotina</taxon>
        <taxon>Pucciniomycetes</taxon>
        <taxon>Pucciniales</taxon>
        <taxon>Sphaerophragmiaceae</taxon>
        <taxon>Austropuccinia</taxon>
    </lineage>
</organism>
<keyword evidence="3" id="KW-1185">Reference proteome</keyword>